<feature type="transmembrane region" description="Helical" evidence="1">
    <location>
        <begin position="41"/>
        <end position="66"/>
    </location>
</feature>
<dbReference type="Proteomes" id="UP000195918">
    <property type="component" value="Unassembled WGS sequence"/>
</dbReference>
<dbReference type="OrthoDB" id="9816377at2"/>
<feature type="transmembrane region" description="Helical" evidence="1">
    <location>
        <begin position="264"/>
        <end position="282"/>
    </location>
</feature>
<protein>
    <recommendedName>
        <fullName evidence="2">Acyltransferase 3 domain-containing protein</fullName>
    </recommendedName>
</protein>
<dbReference type="EMBL" id="FWFD01000005">
    <property type="protein sequence ID" value="SLM84915.1"/>
    <property type="molecule type" value="Genomic_DNA"/>
</dbReference>
<dbReference type="GO" id="GO:0016747">
    <property type="term" value="F:acyltransferase activity, transferring groups other than amino-acyl groups"/>
    <property type="evidence" value="ECO:0007669"/>
    <property type="project" value="InterPro"/>
</dbReference>
<dbReference type="AlphaFoldDB" id="A0A1X6WKW0"/>
<dbReference type="InterPro" id="IPR002656">
    <property type="entry name" value="Acyl_transf_3_dom"/>
</dbReference>
<proteinExistence type="predicted"/>
<keyword evidence="4" id="KW-1185">Reference proteome</keyword>
<sequence length="342" mass="40940">MSKRNINIELIRIISMLMIVFHHFTIHTNWNYPKEIGLRNYFILCLGNFGKIGVILFILISGYFFYKQNFSLKKLLHLNNNITFYTVTFFLISLLWSAFEFKKMITSVFPVIFDQYWFVTGYVILLLFQPLLKNYLNLTDRENKLKLLIIIIFFFYGPRLFGFIFQIEKHFKPSVYFLFIIIALIGDLIREYQKELQTIYFRYILMASLFSLSLLQFRPFIILLLDKLNWEYPDFFINGTESLNALLFSFCLFNLILKLSIDKRYNALILYISSVTFEVYLIHDNPLIRSMLWNSIFQSGKFYWSSWLFLIVIIVPLIVFIACVLIAKLKNFISSKIKYCYK</sequence>
<accession>A0A1X6WKW0</accession>
<keyword evidence="1" id="KW-0812">Transmembrane</keyword>
<feature type="transmembrane region" description="Helical" evidence="1">
    <location>
        <begin position="7"/>
        <end position="26"/>
    </location>
</feature>
<reference evidence="4" key="1">
    <citation type="submission" date="2017-02" db="EMBL/GenBank/DDBJ databases">
        <authorList>
            <person name="Dridi B."/>
        </authorList>
    </citation>
    <scope>NUCLEOTIDE SEQUENCE [LARGE SCALE GENOMIC DNA]</scope>
    <source>
        <strain evidence="4">bH819</strain>
    </source>
</reference>
<dbReference type="Pfam" id="PF01757">
    <property type="entry name" value="Acyl_transf_3"/>
    <property type="match status" value="1"/>
</dbReference>
<gene>
    <name evidence="3" type="ORF">FM121_02390</name>
</gene>
<evidence type="ECO:0000259" key="2">
    <source>
        <dbReference type="Pfam" id="PF01757"/>
    </source>
</evidence>
<feature type="transmembrane region" description="Helical" evidence="1">
    <location>
        <begin position="116"/>
        <end position="135"/>
    </location>
</feature>
<feature type="transmembrane region" description="Helical" evidence="1">
    <location>
        <begin position="201"/>
        <end position="223"/>
    </location>
</feature>
<evidence type="ECO:0000313" key="4">
    <source>
        <dbReference type="Proteomes" id="UP000195918"/>
    </source>
</evidence>
<feature type="domain" description="Acyltransferase 3" evidence="2">
    <location>
        <begin position="6"/>
        <end position="321"/>
    </location>
</feature>
<keyword evidence="1" id="KW-0472">Membrane</keyword>
<feature type="transmembrane region" description="Helical" evidence="1">
    <location>
        <begin position="173"/>
        <end position="189"/>
    </location>
</feature>
<organism evidence="3 4">
    <name type="scientific">Vagococcus fluvialis bH819</name>
    <dbReference type="NCBI Taxonomy" id="1255619"/>
    <lineage>
        <taxon>Bacteria</taxon>
        <taxon>Bacillati</taxon>
        <taxon>Bacillota</taxon>
        <taxon>Bacilli</taxon>
        <taxon>Lactobacillales</taxon>
        <taxon>Enterococcaceae</taxon>
        <taxon>Vagococcus</taxon>
    </lineage>
</organism>
<feature type="transmembrane region" description="Helical" evidence="1">
    <location>
        <begin position="78"/>
        <end position="96"/>
    </location>
</feature>
<evidence type="ECO:0000313" key="3">
    <source>
        <dbReference type="EMBL" id="SLM84915.1"/>
    </source>
</evidence>
<feature type="transmembrane region" description="Helical" evidence="1">
    <location>
        <begin position="147"/>
        <end position="167"/>
    </location>
</feature>
<evidence type="ECO:0000256" key="1">
    <source>
        <dbReference type="SAM" id="Phobius"/>
    </source>
</evidence>
<dbReference type="RefSeq" id="WP_086950562.1">
    <property type="nucleotide sequence ID" value="NZ_FWFD01000005.1"/>
</dbReference>
<name>A0A1X6WKW0_9ENTE</name>
<keyword evidence="1" id="KW-1133">Transmembrane helix</keyword>
<feature type="transmembrane region" description="Helical" evidence="1">
    <location>
        <begin position="302"/>
        <end position="327"/>
    </location>
</feature>
<feature type="transmembrane region" description="Helical" evidence="1">
    <location>
        <begin position="235"/>
        <end position="257"/>
    </location>
</feature>